<dbReference type="AlphaFoldDB" id="A0A074Y0X6"/>
<proteinExistence type="predicted"/>
<accession>A0A074Y0X6</accession>
<dbReference type="Proteomes" id="UP000030641">
    <property type="component" value="Unassembled WGS sequence"/>
</dbReference>
<evidence type="ECO:0000256" key="1">
    <source>
        <dbReference type="SAM" id="MobiDB-lite"/>
    </source>
</evidence>
<reference evidence="3 4" key="1">
    <citation type="journal article" date="2014" name="BMC Genomics">
        <title>Genome sequencing of four Aureobasidium pullulans varieties: biotechnological potential, stress tolerance, and description of new species.</title>
        <authorList>
            <person name="Gostin Ar C."/>
            <person name="Ohm R.A."/>
            <person name="Kogej T."/>
            <person name="Sonjak S."/>
            <person name="Turk M."/>
            <person name="Zajc J."/>
            <person name="Zalar P."/>
            <person name="Grube M."/>
            <person name="Sun H."/>
            <person name="Han J."/>
            <person name="Sharma A."/>
            <person name="Chiniquy J."/>
            <person name="Ngan C.Y."/>
            <person name="Lipzen A."/>
            <person name="Barry K."/>
            <person name="Grigoriev I.V."/>
            <person name="Gunde-Cimerman N."/>
        </authorList>
    </citation>
    <scope>NUCLEOTIDE SEQUENCE [LARGE SCALE GENOMIC DNA]</scope>
    <source>
        <strain evidence="3 4">EXF-2481</strain>
    </source>
</reference>
<dbReference type="InParanoid" id="A0A074Y0X6"/>
<dbReference type="GeneID" id="25371912"/>
<evidence type="ECO:0000313" key="3">
    <source>
        <dbReference type="EMBL" id="KEQ91385.1"/>
    </source>
</evidence>
<dbReference type="Pfam" id="PF25482">
    <property type="entry name" value="DUF7905"/>
    <property type="match status" value="1"/>
</dbReference>
<dbReference type="RefSeq" id="XP_013339816.1">
    <property type="nucleotide sequence ID" value="XM_013484362.1"/>
</dbReference>
<dbReference type="STRING" id="1043005.A0A074Y0X6"/>
<feature type="region of interest" description="Disordered" evidence="1">
    <location>
        <begin position="1"/>
        <end position="26"/>
    </location>
</feature>
<keyword evidence="4" id="KW-1185">Reference proteome</keyword>
<name>A0A074Y0X6_AURSE</name>
<dbReference type="InterPro" id="IPR057227">
    <property type="entry name" value="DUF7905"/>
</dbReference>
<dbReference type="HOGENOM" id="CLU_466893_0_0_1"/>
<evidence type="ECO:0000259" key="2">
    <source>
        <dbReference type="Pfam" id="PF25482"/>
    </source>
</evidence>
<dbReference type="OMA" id="CSISMFH"/>
<feature type="domain" description="DUF7905" evidence="2">
    <location>
        <begin position="252"/>
        <end position="558"/>
    </location>
</feature>
<gene>
    <name evidence="3" type="ORF">AUEXF2481DRAFT_8628</name>
</gene>
<evidence type="ECO:0000313" key="4">
    <source>
        <dbReference type="Proteomes" id="UP000030641"/>
    </source>
</evidence>
<sequence length="587" mass="67429">MPSRNRRLPLQPKHNRPNAPRPAPTAINEGLAAFNRRENPVDTWRIARNWTIRDPKQTIIAIGRATGTHISYDRKFEFHIWGPLEKVRQARVVLETNILQDNPTFKHHEQDIGPPRDTPFNTIGLFVWPSEEYAPDKELGQRNFERLDPIRIEHDCIIDYDVSRSSFVVKGSANDVQQALSRIKGLLCKAVAQNTPVQRLYLVQNDCQEVILRDHALSVVVECGSKPPSRSAKAVKSAGAKLRPDDVTLHAKQIKDRVMQTLSKVHWHRGYIDFRVHLGTLTLTNFKPFESIDLPDYKEMLADAYNFRGKVTDELGNKHCEETLLLHFLRATGSLDPCDRDVPNLADTKPLYTATLEVDLKDNRGHLMISKTWRTNNGLFTPSDPEYRRMDGNSGPTKFLEVSVSDTVSNFTWLLEISALGLQELEALPKWAQEHGHHYINLERNRAQNADSFCDFESYNGKPRTVANKRSMTEKIIWRFEMKAPYIGYEVEVAKVFRREYTACNPPGKEPVTRYEPRWSVDVKHRKWSEQLAYNHELSAGYGAEWKADIQSWFPVDSDNRDEKLNGHVELLRALQRVQDIALGNAQ</sequence>
<dbReference type="OrthoDB" id="4739136at2759"/>
<organism evidence="3 4">
    <name type="scientific">Aureobasidium subglaciale (strain EXF-2481)</name>
    <name type="common">Aureobasidium pullulans var. subglaciale</name>
    <dbReference type="NCBI Taxonomy" id="1043005"/>
    <lineage>
        <taxon>Eukaryota</taxon>
        <taxon>Fungi</taxon>
        <taxon>Dikarya</taxon>
        <taxon>Ascomycota</taxon>
        <taxon>Pezizomycotina</taxon>
        <taxon>Dothideomycetes</taxon>
        <taxon>Dothideomycetidae</taxon>
        <taxon>Dothideales</taxon>
        <taxon>Saccotheciaceae</taxon>
        <taxon>Aureobasidium</taxon>
    </lineage>
</organism>
<protein>
    <recommendedName>
        <fullName evidence="2">DUF7905 domain-containing protein</fullName>
    </recommendedName>
</protein>
<dbReference type="EMBL" id="KL584779">
    <property type="protein sequence ID" value="KEQ91385.1"/>
    <property type="molecule type" value="Genomic_DNA"/>
</dbReference>